<reference evidence="1 2" key="1">
    <citation type="submission" date="2016-01" db="EMBL/GenBank/DDBJ databases">
        <title>Investigation of taxonomic status of Bacillus aminovorans.</title>
        <authorList>
            <person name="Verma A."/>
            <person name="Pal Y."/>
            <person name="Krishnamurthi S."/>
        </authorList>
    </citation>
    <scope>NUCLEOTIDE SEQUENCE [LARGE SCALE GENOMIC DNA]</scope>
    <source>
        <strain evidence="1 2">DSM 4337</strain>
    </source>
</reference>
<dbReference type="AlphaFoldDB" id="A0A177KI64"/>
<dbReference type="Proteomes" id="UP000077271">
    <property type="component" value="Unassembled WGS sequence"/>
</dbReference>
<comment type="caution">
    <text evidence="1">The sequence shown here is derived from an EMBL/GenBank/DDBJ whole genome shotgun (WGS) entry which is preliminary data.</text>
</comment>
<sequence>MSKLSERIQEVMDLIDEEYVVVDTYHSKLEDLIGQQERKIYETALALYPVMEKIKNRNYYFNGPETTYQSSRGPVLKYDEKEHVLYVFDIDKKAPVSVNLYNDEIKNLSYRNLLQEVEFPLIMEGLLMVLNHHDKLKKSYQKSIDGLQAELNEYDEL</sequence>
<gene>
    <name evidence="1" type="ORF">AWH48_12100</name>
</gene>
<dbReference type="EMBL" id="LQWZ01000036">
    <property type="protein sequence ID" value="OAH53092.1"/>
    <property type="molecule type" value="Genomic_DNA"/>
</dbReference>
<evidence type="ECO:0000313" key="1">
    <source>
        <dbReference type="EMBL" id="OAH53092.1"/>
    </source>
</evidence>
<name>A0A177KI64_9BACI</name>
<protein>
    <submittedName>
        <fullName evidence="1">Uncharacterized protein</fullName>
    </submittedName>
</protein>
<accession>A0A177KI64</accession>
<proteinExistence type="predicted"/>
<organism evidence="1 2">
    <name type="scientific">Domibacillus aminovorans</name>
    <dbReference type="NCBI Taxonomy" id="29332"/>
    <lineage>
        <taxon>Bacteria</taxon>
        <taxon>Bacillati</taxon>
        <taxon>Bacillota</taxon>
        <taxon>Bacilli</taxon>
        <taxon>Bacillales</taxon>
        <taxon>Bacillaceae</taxon>
        <taxon>Domibacillus</taxon>
    </lineage>
</organism>
<evidence type="ECO:0000313" key="2">
    <source>
        <dbReference type="Proteomes" id="UP000077271"/>
    </source>
</evidence>
<dbReference type="RefSeq" id="WP_063975485.1">
    <property type="nucleotide sequence ID" value="NZ_LQWZ01000036.1"/>
</dbReference>